<sequence length="222" mass="23592">MPVIVMASPKGGVGKSTCAVILATEFARMGAQVTVLDCDPNKSLTRWASHGLPKGVTLHQDIGRSEIVPTIRASDGDGQIVIVDLEGVASQLVSRAISQADLVIVPMQPTALDAEIGSEALALIREEEEALGRTIRHAVVLTKTSAAVKSRVQKELEIQLRGAGIDVIEPSLVARAAFSEIFAYGGDLTAMMKDPDMVTGGKVDKALENAKDFTEAVYERLK</sequence>
<keyword evidence="4" id="KW-1185">Reference proteome</keyword>
<reference evidence="2 4" key="1">
    <citation type="submission" date="2014-09" db="EMBL/GenBank/DDBJ databases">
        <authorList>
            <person name="McGinnis J.M."/>
            <person name="Wolfgang W.J."/>
        </authorList>
    </citation>
    <scope>NUCLEOTIDE SEQUENCE [LARGE SCALE GENOMIC DNA]</scope>
    <source>
        <strain evidence="2 4">JCM 14014</strain>
    </source>
</reference>
<feature type="domain" description="CobQ/CobB/MinD/ParA nucleotide binding" evidence="1">
    <location>
        <begin position="4"/>
        <end position="184"/>
    </location>
</feature>
<dbReference type="InterPro" id="IPR050678">
    <property type="entry name" value="DNA_Partitioning_ATPase"/>
</dbReference>
<dbReference type="Pfam" id="PF01656">
    <property type="entry name" value="CbiA"/>
    <property type="match status" value="1"/>
</dbReference>
<dbReference type="InterPro" id="IPR002586">
    <property type="entry name" value="CobQ/CobB/MinD/ParA_Nub-bd_dom"/>
</dbReference>
<dbReference type="EMBL" id="FOJO01000037">
    <property type="protein sequence ID" value="SFA61549.1"/>
    <property type="molecule type" value="Genomic_DNA"/>
</dbReference>
<gene>
    <name evidence="2" type="ORF">IT41_17875</name>
    <name evidence="3" type="ORF">SAMN04487972_13719</name>
</gene>
<dbReference type="EMBL" id="JRKN01000041">
    <property type="protein sequence ID" value="KGJ02281.1"/>
    <property type="molecule type" value="Genomic_DNA"/>
</dbReference>
<dbReference type="Proteomes" id="UP000029846">
    <property type="component" value="Unassembled WGS sequence"/>
</dbReference>
<dbReference type="Proteomes" id="UP000182312">
    <property type="component" value="Unassembled WGS sequence"/>
</dbReference>
<dbReference type="AlphaFoldDB" id="A0A099EW94"/>
<dbReference type="PIRSF" id="PIRSF009320">
    <property type="entry name" value="Nuc_binding_HP_1000"/>
    <property type="match status" value="1"/>
</dbReference>
<dbReference type="eggNOG" id="COG1192">
    <property type="taxonomic scope" value="Bacteria"/>
</dbReference>
<reference evidence="3 5" key="3">
    <citation type="submission" date="2016-10" db="EMBL/GenBank/DDBJ databases">
        <authorList>
            <person name="de Groot N.N."/>
        </authorList>
    </citation>
    <scope>NUCLEOTIDE SEQUENCE [LARGE SCALE GENOMIC DNA]</scope>
    <source>
        <strain evidence="3 5">CGMCC 1.6117</strain>
    </source>
</reference>
<reference evidence="2 4" key="2">
    <citation type="submission" date="2014-10" db="EMBL/GenBank/DDBJ databases">
        <title>Paracoccus sanguinis sp. nov., isolated from clinical specimens of New York State patients.</title>
        <authorList>
            <person name="Mingle L.A."/>
            <person name="Cole J.A."/>
            <person name="Lapierre P."/>
            <person name="Musser K.A."/>
        </authorList>
    </citation>
    <scope>NUCLEOTIDE SEQUENCE [LARGE SCALE GENOMIC DNA]</scope>
    <source>
        <strain evidence="2 4">JCM 14014</strain>
    </source>
</reference>
<dbReference type="STRING" id="376733.SAMN04487972_13719"/>
<dbReference type="PANTHER" id="PTHR13696:SF96">
    <property type="entry name" value="COBQ_COBB_MIND_PARA NUCLEOTIDE BINDING DOMAIN-CONTAINING PROTEIN"/>
    <property type="match status" value="1"/>
</dbReference>
<dbReference type="InterPro" id="IPR027417">
    <property type="entry name" value="P-loop_NTPase"/>
</dbReference>
<accession>A0A099EW94</accession>
<dbReference type="Gene3D" id="3.40.50.300">
    <property type="entry name" value="P-loop containing nucleotide triphosphate hydrolases"/>
    <property type="match status" value="1"/>
</dbReference>
<dbReference type="RefSeq" id="WP_036743745.1">
    <property type="nucleotide sequence ID" value="NZ_FOJO01000037.1"/>
</dbReference>
<evidence type="ECO:0000313" key="4">
    <source>
        <dbReference type="Proteomes" id="UP000029846"/>
    </source>
</evidence>
<dbReference type="OrthoDB" id="113462at2"/>
<dbReference type="PANTHER" id="PTHR13696">
    <property type="entry name" value="P-LOOP CONTAINING NUCLEOSIDE TRIPHOSPHATE HYDROLASE"/>
    <property type="match status" value="1"/>
</dbReference>
<evidence type="ECO:0000313" key="3">
    <source>
        <dbReference type="EMBL" id="SFA61549.1"/>
    </source>
</evidence>
<dbReference type="SUPFAM" id="SSF52540">
    <property type="entry name" value="P-loop containing nucleoside triphosphate hydrolases"/>
    <property type="match status" value="1"/>
</dbReference>
<evidence type="ECO:0000313" key="2">
    <source>
        <dbReference type="EMBL" id="KGJ02281.1"/>
    </source>
</evidence>
<dbReference type="CDD" id="cd02042">
    <property type="entry name" value="ParAB_family"/>
    <property type="match status" value="1"/>
</dbReference>
<evidence type="ECO:0000259" key="1">
    <source>
        <dbReference type="Pfam" id="PF01656"/>
    </source>
</evidence>
<organism evidence="2 4">
    <name type="scientific">Paracoccus halophilus</name>
    <dbReference type="NCBI Taxonomy" id="376733"/>
    <lineage>
        <taxon>Bacteria</taxon>
        <taxon>Pseudomonadati</taxon>
        <taxon>Pseudomonadota</taxon>
        <taxon>Alphaproteobacteria</taxon>
        <taxon>Rhodobacterales</taxon>
        <taxon>Paracoccaceae</taxon>
        <taxon>Paracoccus</taxon>
    </lineage>
</organism>
<proteinExistence type="predicted"/>
<name>A0A099EW94_9RHOB</name>
<protein>
    <submittedName>
        <fullName evidence="3">Chromosome partitioning protein</fullName>
    </submittedName>
    <submittedName>
        <fullName evidence="2">Protein parA</fullName>
    </submittedName>
</protein>
<evidence type="ECO:0000313" key="5">
    <source>
        <dbReference type="Proteomes" id="UP000182312"/>
    </source>
</evidence>